<dbReference type="Proteomes" id="UP001283361">
    <property type="component" value="Unassembled WGS sequence"/>
</dbReference>
<evidence type="ECO:0000256" key="1">
    <source>
        <dbReference type="SAM" id="MobiDB-lite"/>
    </source>
</evidence>
<sequence>MTGCGEVWPSTSTRDPPVAVTDPQADQTTQKKDQSWETFVCIYFNKFTEIRTIKTAIKDKIIRRLRTGSGATNPRRAGRDGLCKTGCIIFSEKPRGILRPRCDKRLITSGGVFQGDTSGKREASCVRVCVCMGEGRRGWLTHEVAGMWDAGMTTEVLQGLINTKGCRTGDCSISPKRWTLKPEGFSMSERSTRSELAVMKCHRLQIAQQALVTLQSRKQTAIQDTAPGCCHSACYFLDGIDKCI</sequence>
<dbReference type="AlphaFoldDB" id="A0AAE1ASK1"/>
<organism evidence="2 3">
    <name type="scientific">Elysia crispata</name>
    <name type="common">lettuce slug</name>
    <dbReference type="NCBI Taxonomy" id="231223"/>
    <lineage>
        <taxon>Eukaryota</taxon>
        <taxon>Metazoa</taxon>
        <taxon>Spiralia</taxon>
        <taxon>Lophotrochozoa</taxon>
        <taxon>Mollusca</taxon>
        <taxon>Gastropoda</taxon>
        <taxon>Heterobranchia</taxon>
        <taxon>Euthyneura</taxon>
        <taxon>Panpulmonata</taxon>
        <taxon>Sacoglossa</taxon>
        <taxon>Placobranchoidea</taxon>
        <taxon>Plakobranchidae</taxon>
        <taxon>Elysia</taxon>
    </lineage>
</organism>
<evidence type="ECO:0000313" key="2">
    <source>
        <dbReference type="EMBL" id="KAK3793265.1"/>
    </source>
</evidence>
<keyword evidence="3" id="KW-1185">Reference proteome</keyword>
<dbReference type="EMBL" id="JAWDGP010001264">
    <property type="protein sequence ID" value="KAK3793265.1"/>
    <property type="molecule type" value="Genomic_DNA"/>
</dbReference>
<feature type="region of interest" description="Disordered" evidence="1">
    <location>
        <begin position="1"/>
        <end position="30"/>
    </location>
</feature>
<proteinExistence type="predicted"/>
<comment type="caution">
    <text evidence="2">The sequence shown here is derived from an EMBL/GenBank/DDBJ whole genome shotgun (WGS) entry which is preliminary data.</text>
</comment>
<gene>
    <name evidence="2" type="ORF">RRG08_014743</name>
</gene>
<accession>A0AAE1ASK1</accession>
<name>A0AAE1ASK1_9GAST</name>
<reference evidence="2" key="1">
    <citation type="journal article" date="2023" name="G3 (Bethesda)">
        <title>A reference genome for the long-term kleptoplast-retaining sea slug Elysia crispata morphotype clarki.</title>
        <authorList>
            <person name="Eastman K.E."/>
            <person name="Pendleton A.L."/>
            <person name="Shaikh M.A."/>
            <person name="Suttiyut T."/>
            <person name="Ogas R."/>
            <person name="Tomko P."/>
            <person name="Gavelis G."/>
            <person name="Widhalm J.R."/>
            <person name="Wisecaver J.H."/>
        </authorList>
    </citation>
    <scope>NUCLEOTIDE SEQUENCE</scope>
    <source>
        <strain evidence="2">ECLA1</strain>
    </source>
</reference>
<protein>
    <submittedName>
        <fullName evidence="2">Uncharacterized protein</fullName>
    </submittedName>
</protein>
<evidence type="ECO:0000313" key="3">
    <source>
        <dbReference type="Proteomes" id="UP001283361"/>
    </source>
</evidence>